<evidence type="ECO:0000256" key="3">
    <source>
        <dbReference type="ARBA" id="ARBA00022833"/>
    </source>
</evidence>
<dbReference type="Gene3D" id="3.30.40.10">
    <property type="entry name" value="Zinc/RING finger domain, C3HC4 (zinc finger)"/>
    <property type="match status" value="1"/>
</dbReference>
<evidence type="ECO:0000256" key="4">
    <source>
        <dbReference type="PROSITE-ProRule" id="PRU00175"/>
    </source>
</evidence>
<dbReference type="InterPro" id="IPR001841">
    <property type="entry name" value="Znf_RING"/>
</dbReference>
<dbReference type="GO" id="GO:0008270">
    <property type="term" value="F:zinc ion binding"/>
    <property type="evidence" value="ECO:0007669"/>
    <property type="project" value="UniProtKB-KW"/>
</dbReference>
<dbReference type="EMBL" id="CAJNOJ010000184">
    <property type="protein sequence ID" value="CAF1258246.1"/>
    <property type="molecule type" value="Genomic_DNA"/>
</dbReference>
<evidence type="ECO:0000259" key="5">
    <source>
        <dbReference type="PROSITE" id="PS50089"/>
    </source>
</evidence>
<evidence type="ECO:0000313" key="7">
    <source>
        <dbReference type="EMBL" id="CAF1258246.1"/>
    </source>
</evidence>
<dbReference type="SUPFAM" id="SSF49599">
    <property type="entry name" value="TRAF domain-like"/>
    <property type="match status" value="1"/>
</dbReference>
<keyword evidence="8" id="KW-1185">Reference proteome</keyword>
<dbReference type="PROSITE" id="PS50089">
    <property type="entry name" value="ZF_RING_2"/>
    <property type="match status" value="1"/>
</dbReference>
<keyword evidence="2 4" id="KW-0863">Zinc-finger</keyword>
<keyword evidence="1" id="KW-0479">Metal-binding</keyword>
<evidence type="ECO:0000313" key="6">
    <source>
        <dbReference type="EMBL" id="CAF1182954.1"/>
    </source>
</evidence>
<feature type="domain" description="RING-type" evidence="5">
    <location>
        <begin position="17"/>
        <end position="55"/>
    </location>
</feature>
<dbReference type="Pfam" id="PF13923">
    <property type="entry name" value="zf-C3HC4_2"/>
    <property type="match status" value="1"/>
</dbReference>
<evidence type="ECO:0000256" key="1">
    <source>
        <dbReference type="ARBA" id="ARBA00022723"/>
    </source>
</evidence>
<dbReference type="EMBL" id="CAJNOR010001680">
    <property type="protein sequence ID" value="CAF1182954.1"/>
    <property type="molecule type" value="Genomic_DNA"/>
</dbReference>
<dbReference type="Proteomes" id="UP000663828">
    <property type="component" value="Unassembled WGS sequence"/>
</dbReference>
<accession>A0A814V1X5</accession>
<dbReference type="InterPro" id="IPR013083">
    <property type="entry name" value="Znf_RING/FYVE/PHD"/>
</dbReference>
<dbReference type="PANTHER" id="PTHR10131:SF94">
    <property type="entry name" value="TNF RECEPTOR-ASSOCIATED FACTOR 4"/>
    <property type="match status" value="1"/>
</dbReference>
<dbReference type="SUPFAM" id="SSF57850">
    <property type="entry name" value="RING/U-box"/>
    <property type="match status" value="1"/>
</dbReference>
<reference evidence="6" key="1">
    <citation type="submission" date="2021-02" db="EMBL/GenBank/DDBJ databases">
        <authorList>
            <person name="Nowell W R."/>
        </authorList>
    </citation>
    <scope>NUCLEOTIDE SEQUENCE</scope>
</reference>
<dbReference type="InterPro" id="IPR017907">
    <property type="entry name" value="Znf_RING_CS"/>
</dbReference>
<dbReference type="OrthoDB" id="438726at2759"/>
<dbReference type="AlphaFoldDB" id="A0A814V1X5"/>
<organism evidence="6 8">
    <name type="scientific">Adineta ricciae</name>
    <name type="common">Rotifer</name>
    <dbReference type="NCBI Taxonomy" id="249248"/>
    <lineage>
        <taxon>Eukaryota</taxon>
        <taxon>Metazoa</taxon>
        <taxon>Spiralia</taxon>
        <taxon>Gnathifera</taxon>
        <taxon>Rotifera</taxon>
        <taxon>Eurotatoria</taxon>
        <taxon>Bdelloidea</taxon>
        <taxon>Adinetida</taxon>
        <taxon>Adinetidae</taxon>
        <taxon>Adineta</taxon>
    </lineage>
</organism>
<proteinExistence type="predicted"/>
<evidence type="ECO:0000313" key="8">
    <source>
        <dbReference type="Proteomes" id="UP000663828"/>
    </source>
</evidence>
<gene>
    <name evidence="7" type="ORF">EDS130_LOCUS28368</name>
    <name evidence="6" type="ORF">XAT740_LOCUS22683</name>
</gene>
<protein>
    <recommendedName>
        <fullName evidence="5">RING-type domain-containing protein</fullName>
    </recommendedName>
</protein>
<sequence>MTYEYVNETAINENLKCSICNDPFQTPVNTQCDHTFCYACIETWLSSNKSCPTCRSKISNMQQLQVVKTRLILNMLDSLRVKCQTCGSTNIERGNFDDHLKVCQRKSLHSYSCAAADIRCPWVGLRDQLSEHLSQCPYEQLRPVLSKILAENQQLTEQIAEITEQFGKKVHTNEKQVRDTRSTRNEVRPHVQTIVFASLLERDKCGSVPDGFAGLNWHNARYTNEEKALAIRPHKRTERLSVFLHGYLCIIYNDWKNPLIISSTTQNFTLHACEVMSVHHPNETCTFNVIGRKNELPIYSKTISLKRDISQVIQFTSWIDVNKLELFIENSYFILTWIQVEQ</sequence>
<dbReference type="PANTHER" id="PTHR10131">
    <property type="entry name" value="TNF RECEPTOR ASSOCIATED FACTOR"/>
    <property type="match status" value="1"/>
</dbReference>
<dbReference type="PROSITE" id="PS00518">
    <property type="entry name" value="ZF_RING_1"/>
    <property type="match status" value="1"/>
</dbReference>
<dbReference type="SMART" id="SM00184">
    <property type="entry name" value="RING"/>
    <property type="match status" value="1"/>
</dbReference>
<evidence type="ECO:0000256" key="2">
    <source>
        <dbReference type="ARBA" id="ARBA00022771"/>
    </source>
</evidence>
<dbReference type="Proteomes" id="UP000663852">
    <property type="component" value="Unassembled WGS sequence"/>
</dbReference>
<name>A0A814V1X5_ADIRI</name>
<comment type="caution">
    <text evidence="6">The sequence shown here is derived from an EMBL/GenBank/DDBJ whole genome shotgun (WGS) entry which is preliminary data.</text>
</comment>
<keyword evidence="3" id="KW-0862">Zinc</keyword>